<comment type="caution">
    <text evidence="2">The sequence shown here is derived from an EMBL/GenBank/DDBJ whole genome shotgun (WGS) entry which is preliminary data.</text>
</comment>
<accession>A0A1R1B3B2</accession>
<protein>
    <submittedName>
        <fullName evidence="2">Uncharacterized protein</fullName>
    </submittedName>
</protein>
<feature type="transmembrane region" description="Helical" evidence="1">
    <location>
        <begin position="12"/>
        <end position="32"/>
    </location>
</feature>
<dbReference type="STRING" id="1401.BK123_14805"/>
<proteinExistence type="predicted"/>
<dbReference type="Proteomes" id="UP000187074">
    <property type="component" value="Unassembled WGS sequence"/>
</dbReference>
<keyword evidence="1" id="KW-0812">Transmembrane</keyword>
<evidence type="ECO:0000313" key="3">
    <source>
        <dbReference type="Proteomes" id="UP000187074"/>
    </source>
</evidence>
<keyword evidence="1" id="KW-1133">Transmembrane helix</keyword>
<dbReference type="AlphaFoldDB" id="A0A1R1B3B2"/>
<sequence>MNTRTTSRNRLWLAAVALPVVTILLFGLISGIVQLNAWISGIALGCAEAAILVFIGFVMHQRKAASSGAPFHIASGVIIGIYTISVLLEVILLGYLFKLPESSYLMIHLITFLGFSVVLGLIALAGKYAGAHERKESDHLSVKKETVAWIGGIRRKLREMPGENIHLLDRQMAELEETLRYSDPITHTSLYEVEHMIQQKIAMLEDQVALIGETQAEQRDELVEQTVHIIRDILRTVQDRNTELLKAKAGST</sequence>
<organism evidence="2 3">
    <name type="scientific">Paenibacillus lautus</name>
    <name type="common">Bacillus lautus</name>
    <dbReference type="NCBI Taxonomy" id="1401"/>
    <lineage>
        <taxon>Bacteria</taxon>
        <taxon>Bacillati</taxon>
        <taxon>Bacillota</taxon>
        <taxon>Bacilli</taxon>
        <taxon>Bacillales</taxon>
        <taxon>Paenibacillaceae</taxon>
        <taxon>Paenibacillus</taxon>
    </lineage>
</organism>
<keyword evidence="1" id="KW-0472">Membrane</keyword>
<dbReference type="RefSeq" id="WP_076323139.1">
    <property type="nucleotide sequence ID" value="NZ_MRTF01000004.1"/>
</dbReference>
<feature type="transmembrane region" description="Helical" evidence="1">
    <location>
        <begin position="103"/>
        <end position="125"/>
    </location>
</feature>
<name>A0A1R1B3B2_PAELA</name>
<feature type="transmembrane region" description="Helical" evidence="1">
    <location>
        <begin position="38"/>
        <end position="59"/>
    </location>
</feature>
<dbReference type="EMBL" id="MRTF01000004">
    <property type="protein sequence ID" value="OME93121.1"/>
    <property type="molecule type" value="Genomic_DNA"/>
</dbReference>
<dbReference type="OrthoDB" id="2656206at2"/>
<evidence type="ECO:0000313" key="2">
    <source>
        <dbReference type="EMBL" id="OME93121.1"/>
    </source>
</evidence>
<feature type="transmembrane region" description="Helical" evidence="1">
    <location>
        <begin position="71"/>
        <end position="97"/>
    </location>
</feature>
<reference evidence="2 3" key="1">
    <citation type="submission" date="2016-11" db="EMBL/GenBank/DDBJ databases">
        <title>Paenibacillus species isolates.</title>
        <authorList>
            <person name="Beno S.M."/>
        </authorList>
    </citation>
    <scope>NUCLEOTIDE SEQUENCE [LARGE SCALE GENOMIC DNA]</scope>
    <source>
        <strain evidence="2 3">FSL F4-0100</strain>
    </source>
</reference>
<gene>
    <name evidence="2" type="ORF">BK123_14805</name>
</gene>
<evidence type="ECO:0000256" key="1">
    <source>
        <dbReference type="SAM" id="Phobius"/>
    </source>
</evidence>